<dbReference type="InterPro" id="IPR002656">
    <property type="entry name" value="Acyl_transf_3_dom"/>
</dbReference>
<feature type="transmembrane region" description="Helical" evidence="1">
    <location>
        <begin position="64"/>
        <end position="82"/>
    </location>
</feature>
<evidence type="ECO:0000256" key="1">
    <source>
        <dbReference type="SAM" id="Phobius"/>
    </source>
</evidence>
<name>A0A0A6PB70_9GAMM</name>
<feature type="transmembrane region" description="Helical" evidence="1">
    <location>
        <begin position="12"/>
        <end position="29"/>
    </location>
</feature>
<dbReference type="PANTHER" id="PTHR23028:SF53">
    <property type="entry name" value="ACYL_TRANSF_3 DOMAIN-CONTAINING PROTEIN"/>
    <property type="match status" value="1"/>
</dbReference>
<evidence type="ECO:0000259" key="2">
    <source>
        <dbReference type="Pfam" id="PF01757"/>
    </source>
</evidence>
<keyword evidence="1" id="KW-0812">Transmembrane</keyword>
<evidence type="ECO:0000313" key="4">
    <source>
        <dbReference type="Proteomes" id="UP000030428"/>
    </source>
</evidence>
<sequence length="382" mass="44691">MSNNDWPKRLYALDVSRGIAALAVVLWHWQHFAYKGNSLSQDFLRENQPLYDILRLFYEKGGMGVQYFFLLSGFIFFWLYSVSIKNKKTSAWEFGIQRFSRLYPLHFVALLVVTLLQLFYVSRENISFVYPFNDIYHFFLNLGFASKWGFESGWSFNAPIWSVSIEVLLYFVFFITVLFRQGGWFFCLFVSVLSFVLQRVIDHAILGGLALFFLGGVVFHLTFLISDKYKALNPPIYFITIIITIIFWFCVMIDFYVFKLSNSILEAGMLGKIFLSGFPPYLLFPFTVCSLALIEIDRGSFLKQISWIGDITYSSYLLHFPLQLLFGLAVSFGILNFNFYLSSMYLTIYFMVLIPLSYITYIKFERPMQRIIRNKALPQKKA</sequence>
<accession>A0A0A6PB70</accession>
<dbReference type="GO" id="GO:0016020">
    <property type="term" value="C:membrane"/>
    <property type="evidence" value="ECO:0007669"/>
    <property type="project" value="TreeGrafter"/>
</dbReference>
<feature type="transmembrane region" description="Helical" evidence="1">
    <location>
        <begin position="102"/>
        <end position="121"/>
    </location>
</feature>
<proteinExistence type="predicted"/>
<dbReference type="GO" id="GO:0000271">
    <property type="term" value="P:polysaccharide biosynthetic process"/>
    <property type="evidence" value="ECO:0007669"/>
    <property type="project" value="TreeGrafter"/>
</dbReference>
<keyword evidence="1" id="KW-0472">Membrane</keyword>
<dbReference type="Proteomes" id="UP000030428">
    <property type="component" value="Unassembled WGS sequence"/>
</dbReference>
<gene>
    <name evidence="3" type="ORF">PN36_08110</name>
</gene>
<feature type="transmembrane region" description="Helical" evidence="1">
    <location>
        <begin position="158"/>
        <end position="179"/>
    </location>
</feature>
<dbReference type="AlphaFoldDB" id="A0A0A6PB70"/>
<protein>
    <recommendedName>
        <fullName evidence="2">Acyltransferase 3 domain-containing protein</fullName>
    </recommendedName>
</protein>
<evidence type="ECO:0000313" key="3">
    <source>
        <dbReference type="EMBL" id="KHD08030.1"/>
    </source>
</evidence>
<dbReference type="InterPro" id="IPR050879">
    <property type="entry name" value="Acyltransferase_3"/>
</dbReference>
<feature type="transmembrane region" description="Helical" evidence="1">
    <location>
        <begin position="316"/>
        <end position="337"/>
    </location>
</feature>
<comment type="caution">
    <text evidence="3">The sequence shown here is derived from an EMBL/GenBank/DDBJ whole genome shotgun (WGS) entry which is preliminary data.</text>
</comment>
<dbReference type="GO" id="GO:0016747">
    <property type="term" value="F:acyltransferase activity, transferring groups other than amino-acyl groups"/>
    <property type="evidence" value="ECO:0007669"/>
    <property type="project" value="InterPro"/>
</dbReference>
<dbReference type="PANTHER" id="PTHR23028">
    <property type="entry name" value="ACETYLTRANSFERASE"/>
    <property type="match status" value="1"/>
</dbReference>
<keyword evidence="4" id="KW-1185">Reference proteome</keyword>
<feature type="domain" description="Acyltransferase 3" evidence="2">
    <location>
        <begin position="11"/>
        <end position="361"/>
    </location>
</feature>
<feature type="transmembrane region" description="Helical" evidence="1">
    <location>
        <begin position="184"/>
        <end position="201"/>
    </location>
</feature>
<reference evidence="3 4" key="1">
    <citation type="journal article" date="2016" name="Front. Microbiol.">
        <title>Single-Cell (Meta-)Genomics of a Dimorphic Candidatus Thiomargarita nelsonii Reveals Genomic Plasticity.</title>
        <authorList>
            <person name="Flood B.E."/>
            <person name="Fliss P."/>
            <person name="Jones D.S."/>
            <person name="Dick G.J."/>
            <person name="Jain S."/>
            <person name="Kaster A.K."/>
            <person name="Winkel M."/>
            <person name="Mussmann M."/>
            <person name="Bailey J."/>
        </authorList>
    </citation>
    <scope>NUCLEOTIDE SEQUENCE [LARGE SCALE GENOMIC DNA]</scope>
    <source>
        <strain evidence="3">Hydrate Ridge</strain>
    </source>
</reference>
<dbReference type="Pfam" id="PF01757">
    <property type="entry name" value="Acyl_transf_3"/>
    <property type="match status" value="1"/>
</dbReference>
<feature type="transmembrane region" description="Helical" evidence="1">
    <location>
        <begin position="207"/>
        <end position="225"/>
    </location>
</feature>
<keyword evidence="1" id="KW-1133">Transmembrane helix</keyword>
<feature type="transmembrane region" description="Helical" evidence="1">
    <location>
        <begin position="343"/>
        <end position="364"/>
    </location>
</feature>
<feature type="transmembrane region" description="Helical" evidence="1">
    <location>
        <begin position="278"/>
        <end position="296"/>
    </location>
</feature>
<organism evidence="3 4">
    <name type="scientific">Candidatus Thiomargarita nelsonii</name>
    <dbReference type="NCBI Taxonomy" id="1003181"/>
    <lineage>
        <taxon>Bacteria</taxon>
        <taxon>Pseudomonadati</taxon>
        <taxon>Pseudomonadota</taxon>
        <taxon>Gammaproteobacteria</taxon>
        <taxon>Thiotrichales</taxon>
        <taxon>Thiotrichaceae</taxon>
        <taxon>Thiomargarita</taxon>
    </lineage>
</organism>
<feature type="transmembrane region" description="Helical" evidence="1">
    <location>
        <begin position="237"/>
        <end position="258"/>
    </location>
</feature>
<dbReference type="EMBL" id="JSZA02000023">
    <property type="protein sequence ID" value="KHD08030.1"/>
    <property type="molecule type" value="Genomic_DNA"/>
</dbReference>